<keyword evidence="5 7" id="KW-0472">Membrane</keyword>
<dbReference type="InterPro" id="IPR004307">
    <property type="entry name" value="TspO_MBR"/>
</dbReference>
<evidence type="ECO:0000256" key="4">
    <source>
        <dbReference type="ARBA" id="ARBA00022989"/>
    </source>
</evidence>
<feature type="compositionally biased region" description="Basic residues" evidence="6">
    <location>
        <begin position="15"/>
        <end position="27"/>
    </location>
</feature>
<protein>
    <submittedName>
        <fullName evidence="8">Uncharacterized protein</fullName>
    </submittedName>
</protein>
<evidence type="ECO:0000256" key="7">
    <source>
        <dbReference type="SAM" id="Phobius"/>
    </source>
</evidence>
<feature type="transmembrane region" description="Helical" evidence="7">
    <location>
        <begin position="479"/>
        <end position="505"/>
    </location>
</feature>
<feature type="region of interest" description="Disordered" evidence="6">
    <location>
        <begin position="49"/>
        <end position="68"/>
    </location>
</feature>
<evidence type="ECO:0000256" key="2">
    <source>
        <dbReference type="ARBA" id="ARBA00007524"/>
    </source>
</evidence>
<feature type="transmembrane region" description="Helical" evidence="7">
    <location>
        <begin position="454"/>
        <end position="473"/>
    </location>
</feature>
<evidence type="ECO:0000256" key="5">
    <source>
        <dbReference type="ARBA" id="ARBA00023136"/>
    </source>
</evidence>
<evidence type="ECO:0000256" key="6">
    <source>
        <dbReference type="SAM" id="MobiDB-lite"/>
    </source>
</evidence>
<evidence type="ECO:0000313" key="8">
    <source>
        <dbReference type="EMBL" id="KAL3788806.1"/>
    </source>
</evidence>
<sequence length="525" mass="59659">MNVLQNGDHSWSLSIHRHKRERRRRIPRSRHCMPSHRHCDALTCRGGSFESPADTEQSRPRGGPFVRPSFVVEFDSGIGPSYRRGSRHDATTNNKFEHTTGCTLSLSMDASPCLHRTASVHDATMATMTSYDMYRNHTTTNRHLQPSLTPSTAATPISPVPTTILTILTQSALLLPPLLLTRRLLNSTSNAVIDYFRGRYFLTTFTRLERAYLRYYEFPAAIRASWRVASQIGILGAWSWLLRCWMGVVARSEENFNLYSFIRSDVPLDIDWGSDDGCLPCLRAGKGMPWFCGVIWIGAVVGAGHACAMAISKWGGPLRLQAASAQQQQPRKSTHVLSWIVHHPIQWIRELDEWKHFSTLGNLVKTRDINTQRIRRRSWRVFNPDPLLFPATWMPLRWLQIHAIAKAFATDPELYNWCSPEQQTVVIHRLMNIYLVQLALGDEWSRVFLAEYRVGLGIVAVTCYFIALAWMVFTTFTMNVAAAAMLIPSLLAAILSALMNISIFWNRMGTKEQKKALVAMGWTDK</sequence>
<name>A0ABD3PN86_9STRA</name>
<proteinExistence type="inferred from homology"/>
<accession>A0ABD3PN86</accession>
<feature type="compositionally biased region" description="Polar residues" evidence="6">
    <location>
        <begin position="1"/>
        <end position="13"/>
    </location>
</feature>
<dbReference type="InterPro" id="IPR038330">
    <property type="entry name" value="TspO/MBR-related_sf"/>
</dbReference>
<dbReference type="AlphaFoldDB" id="A0ABD3PN86"/>
<evidence type="ECO:0000313" key="9">
    <source>
        <dbReference type="Proteomes" id="UP001516023"/>
    </source>
</evidence>
<keyword evidence="9" id="KW-1185">Reference proteome</keyword>
<feature type="transmembrane region" description="Helical" evidence="7">
    <location>
        <begin position="288"/>
        <end position="311"/>
    </location>
</feature>
<dbReference type="Proteomes" id="UP001516023">
    <property type="component" value="Unassembled WGS sequence"/>
</dbReference>
<dbReference type="EMBL" id="JABMIG020000151">
    <property type="protein sequence ID" value="KAL3788806.1"/>
    <property type="molecule type" value="Genomic_DNA"/>
</dbReference>
<evidence type="ECO:0000256" key="3">
    <source>
        <dbReference type="ARBA" id="ARBA00022692"/>
    </source>
</evidence>
<reference evidence="8 9" key="1">
    <citation type="journal article" date="2020" name="G3 (Bethesda)">
        <title>Improved Reference Genome for Cyclotella cryptica CCMP332, a Model for Cell Wall Morphogenesis, Salinity Adaptation, and Lipid Production in Diatoms (Bacillariophyta).</title>
        <authorList>
            <person name="Roberts W.R."/>
            <person name="Downey K.M."/>
            <person name="Ruck E.C."/>
            <person name="Traller J.C."/>
            <person name="Alverson A.J."/>
        </authorList>
    </citation>
    <scope>NUCLEOTIDE SEQUENCE [LARGE SCALE GENOMIC DNA]</scope>
    <source>
        <strain evidence="8 9">CCMP332</strain>
    </source>
</reference>
<dbReference type="Pfam" id="PF03073">
    <property type="entry name" value="TspO_MBR"/>
    <property type="match status" value="1"/>
</dbReference>
<keyword evidence="3 7" id="KW-0812">Transmembrane</keyword>
<keyword evidence="4 7" id="KW-1133">Transmembrane helix</keyword>
<evidence type="ECO:0000256" key="1">
    <source>
        <dbReference type="ARBA" id="ARBA00004141"/>
    </source>
</evidence>
<comment type="caution">
    <text evidence="8">The sequence shown here is derived from an EMBL/GenBank/DDBJ whole genome shotgun (WGS) entry which is preliminary data.</text>
</comment>
<gene>
    <name evidence="8" type="ORF">HJC23_006259</name>
</gene>
<dbReference type="Gene3D" id="1.20.1260.100">
    <property type="entry name" value="TspO/MBR protein"/>
    <property type="match status" value="1"/>
</dbReference>
<organism evidence="8 9">
    <name type="scientific">Cyclotella cryptica</name>
    <dbReference type="NCBI Taxonomy" id="29204"/>
    <lineage>
        <taxon>Eukaryota</taxon>
        <taxon>Sar</taxon>
        <taxon>Stramenopiles</taxon>
        <taxon>Ochrophyta</taxon>
        <taxon>Bacillariophyta</taxon>
        <taxon>Coscinodiscophyceae</taxon>
        <taxon>Thalassiosirophycidae</taxon>
        <taxon>Stephanodiscales</taxon>
        <taxon>Stephanodiscaceae</taxon>
        <taxon>Cyclotella</taxon>
    </lineage>
</organism>
<feature type="region of interest" description="Disordered" evidence="6">
    <location>
        <begin position="1"/>
        <end position="27"/>
    </location>
</feature>
<comment type="subcellular location">
    <subcellularLocation>
        <location evidence="1">Membrane</location>
        <topology evidence="1">Multi-pass membrane protein</topology>
    </subcellularLocation>
</comment>
<dbReference type="GO" id="GO:0016020">
    <property type="term" value="C:membrane"/>
    <property type="evidence" value="ECO:0007669"/>
    <property type="project" value="UniProtKB-SubCell"/>
</dbReference>
<comment type="similarity">
    <text evidence="2">Belongs to the TspO/BZRP family.</text>
</comment>